<evidence type="ECO:0000259" key="1">
    <source>
        <dbReference type="Pfam" id="PF13843"/>
    </source>
</evidence>
<dbReference type="PANTHER" id="PTHR46599:SF3">
    <property type="entry name" value="PIGGYBAC TRANSPOSABLE ELEMENT-DERIVED PROTEIN 4"/>
    <property type="match status" value="1"/>
</dbReference>
<dbReference type="Proteomes" id="UP000198211">
    <property type="component" value="Unassembled WGS sequence"/>
</dbReference>
<name>A0A225VMM4_9STRA</name>
<feature type="domain" description="PiggyBac transposable element-derived protein" evidence="1">
    <location>
        <begin position="123"/>
        <end position="285"/>
    </location>
</feature>
<gene>
    <name evidence="2" type="ORF">PHMEG_00021625</name>
</gene>
<keyword evidence="3" id="KW-1185">Reference proteome</keyword>
<dbReference type="Pfam" id="PF13843">
    <property type="entry name" value="DDE_Tnp_1_7"/>
    <property type="match status" value="1"/>
</dbReference>
<dbReference type="OrthoDB" id="117306at2759"/>
<dbReference type="EMBL" id="NBNE01004080">
    <property type="protein sequence ID" value="OWZ06158.1"/>
    <property type="molecule type" value="Genomic_DNA"/>
</dbReference>
<protein>
    <recommendedName>
        <fullName evidence="1">PiggyBac transposable element-derived protein domain-containing protein</fullName>
    </recommendedName>
</protein>
<dbReference type="InterPro" id="IPR029526">
    <property type="entry name" value="PGBD"/>
</dbReference>
<dbReference type="PANTHER" id="PTHR46599">
    <property type="entry name" value="PIGGYBAC TRANSPOSABLE ELEMENT-DERIVED PROTEIN 4"/>
    <property type="match status" value="1"/>
</dbReference>
<evidence type="ECO:0000313" key="2">
    <source>
        <dbReference type="EMBL" id="OWZ06158.1"/>
    </source>
</evidence>
<accession>A0A225VMM4</accession>
<comment type="caution">
    <text evidence="2">The sequence shown here is derived from an EMBL/GenBank/DDBJ whole genome shotgun (WGS) entry which is preliminary data.</text>
</comment>
<organism evidence="2 3">
    <name type="scientific">Phytophthora megakarya</name>
    <dbReference type="NCBI Taxonomy" id="4795"/>
    <lineage>
        <taxon>Eukaryota</taxon>
        <taxon>Sar</taxon>
        <taxon>Stramenopiles</taxon>
        <taxon>Oomycota</taxon>
        <taxon>Peronosporomycetes</taxon>
        <taxon>Peronosporales</taxon>
        <taxon>Peronosporaceae</taxon>
        <taxon>Phytophthora</taxon>
    </lineage>
</organism>
<evidence type="ECO:0000313" key="3">
    <source>
        <dbReference type="Proteomes" id="UP000198211"/>
    </source>
</evidence>
<proteinExistence type="predicted"/>
<sequence length="320" mass="36482">MTGGNMIAVESYRYHSHSIPLRARIVRSQQLRSGGEIEEIGEIRRRLACVADIDAWEVRRVVSLLNARMLAPIRKGIAAHWSSNKVGALPATRFCLFMAKSRFFPHRGVSPFLQQQVCSSTWKICPVVDVLQRTFARGYKPPPIISFDEDTLPSRSRYNPTRQFNKISPTTGARRYSLLFYEECRSGKLWLANLFGLSGYVGLLKYNVEQRPTCRYLFQKTTILATVLRNMNALLPPNPKSPRRLVVTDQFYTSVKLALELLHRRMYLTGRIQTDRSGYAQGVVTSKKYKIVNKRKVMVPPQGTIKAAENKRFPTITAAI</sequence>
<reference evidence="3" key="1">
    <citation type="submission" date="2017-03" db="EMBL/GenBank/DDBJ databases">
        <title>Phytopthora megakarya and P. palmivora, two closely related causual agents of cacao black pod achieved similar genome size and gene model numbers by different mechanisms.</title>
        <authorList>
            <person name="Ali S."/>
            <person name="Shao J."/>
            <person name="Larry D.J."/>
            <person name="Kronmiller B."/>
            <person name="Shen D."/>
            <person name="Strem M.D."/>
            <person name="Melnick R.L."/>
            <person name="Guiltinan M.J."/>
            <person name="Tyler B.M."/>
            <person name="Meinhardt L.W."/>
            <person name="Bailey B.A."/>
        </authorList>
    </citation>
    <scope>NUCLEOTIDE SEQUENCE [LARGE SCALE GENOMIC DNA]</scope>
    <source>
        <strain evidence="3">zdho120</strain>
    </source>
</reference>
<dbReference type="AlphaFoldDB" id="A0A225VMM4"/>